<dbReference type="PROSITE" id="PS00137">
    <property type="entry name" value="SUBTILASE_HIS"/>
    <property type="match status" value="1"/>
</dbReference>
<sequence>MRAVRNVLFLGSVLSLAACGGSEMDMQQDELGESLAPLHQAAPGMGIQGDYIVKLKDGANARSVAAILGVSPNHIYDTALNGFSVTLDAAQLKQLRQSRDVEFVEEDQFAIESATQTGATWGLDRIDQTSNTLNGTYTYNNTASNVNAYIIDTGIQTNHPQFGGRASVGYDAIGDGRNGQDCNGHGTHVAGTVGGSTYGVAKAVKLYAVRVLGCTGSGSNSGVIAGIDWVRTNHKKPAVANMSLGGGYSAATNTAVTNLSNAGVFVAVAAGNDNSNACNYSPASAPVVTTVGATTSTTARATYSNYGSCVDIYAPGSSITSAWTGSGTSTISGTSMASPHVAGVAALYKGTYGDASQATIDTWLKNNATNNVVSGNPSGTVNKLLNKGSL</sequence>
<protein>
    <submittedName>
        <fullName evidence="10">Serine protease</fullName>
    </submittedName>
</protein>
<dbReference type="PROSITE" id="PS00136">
    <property type="entry name" value="SUBTILASE_ASP"/>
    <property type="match status" value="1"/>
</dbReference>
<name>A0A250IGK6_9BACT</name>
<feature type="domain" description="Peptidase S8/S53" evidence="8">
    <location>
        <begin position="150"/>
        <end position="373"/>
    </location>
</feature>
<evidence type="ECO:0000256" key="2">
    <source>
        <dbReference type="ARBA" id="ARBA00022670"/>
    </source>
</evidence>
<dbReference type="PROSITE" id="PS51257">
    <property type="entry name" value="PROKAR_LIPOPROTEIN"/>
    <property type="match status" value="1"/>
</dbReference>
<proteinExistence type="inferred from homology"/>
<evidence type="ECO:0000256" key="7">
    <source>
        <dbReference type="SAM" id="SignalP"/>
    </source>
</evidence>
<dbReference type="Pfam" id="PF05922">
    <property type="entry name" value="Inhibitor_I9"/>
    <property type="match status" value="1"/>
</dbReference>
<dbReference type="PROSITE" id="PS51892">
    <property type="entry name" value="SUBTILASE"/>
    <property type="match status" value="1"/>
</dbReference>
<feature type="chain" id="PRO_5012558128" evidence="7">
    <location>
        <begin position="18"/>
        <end position="390"/>
    </location>
</feature>
<dbReference type="InterPro" id="IPR023827">
    <property type="entry name" value="Peptidase_S8_Asp-AS"/>
</dbReference>
<dbReference type="Proteomes" id="UP000217289">
    <property type="component" value="Chromosome"/>
</dbReference>
<gene>
    <name evidence="10" type="ORF">MEBOL_003521</name>
</gene>
<evidence type="ECO:0000256" key="4">
    <source>
        <dbReference type="ARBA" id="ARBA00022825"/>
    </source>
</evidence>
<feature type="active site" description="Charge relay system" evidence="5">
    <location>
        <position position="335"/>
    </location>
</feature>
<dbReference type="PROSITE" id="PS00138">
    <property type="entry name" value="SUBTILASE_SER"/>
    <property type="match status" value="1"/>
</dbReference>
<keyword evidence="4 5" id="KW-0720">Serine protease</keyword>
<reference evidence="10 11" key="1">
    <citation type="submission" date="2017-06" db="EMBL/GenBank/DDBJ databases">
        <authorList>
            <person name="Kim H.J."/>
            <person name="Triplett B.A."/>
        </authorList>
    </citation>
    <scope>NUCLEOTIDE SEQUENCE [LARGE SCALE GENOMIC DNA]</scope>
    <source>
        <strain evidence="10 11">DSM 14713</strain>
    </source>
</reference>
<evidence type="ECO:0000259" key="9">
    <source>
        <dbReference type="Pfam" id="PF05922"/>
    </source>
</evidence>
<dbReference type="RefSeq" id="WP_170115532.1">
    <property type="nucleotide sequence ID" value="NZ_CP022163.1"/>
</dbReference>
<evidence type="ECO:0000259" key="8">
    <source>
        <dbReference type="Pfam" id="PF00082"/>
    </source>
</evidence>
<organism evidence="10 11">
    <name type="scientific">Melittangium boletus DSM 14713</name>
    <dbReference type="NCBI Taxonomy" id="1294270"/>
    <lineage>
        <taxon>Bacteria</taxon>
        <taxon>Pseudomonadati</taxon>
        <taxon>Myxococcota</taxon>
        <taxon>Myxococcia</taxon>
        <taxon>Myxococcales</taxon>
        <taxon>Cystobacterineae</taxon>
        <taxon>Archangiaceae</taxon>
        <taxon>Melittangium</taxon>
    </lineage>
</organism>
<keyword evidence="7" id="KW-0732">Signal</keyword>
<evidence type="ECO:0000256" key="3">
    <source>
        <dbReference type="ARBA" id="ARBA00022801"/>
    </source>
</evidence>
<dbReference type="AlphaFoldDB" id="A0A250IGK6"/>
<evidence type="ECO:0000256" key="6">
    <source>
        <dbReference type="RuleBase" id="RU003355"/>
    </source>
</evidence>
<feature type="signal peptide" evidence="7">
    <location>
        <begin position="1"/>
        <end position="17"/>
    </location>
</feature>
<keyword evidence="11" id="KW-1185">Reference proteome</keyword>
<evidence type="ECO:0000313" key="10">
    <source>
        <dbReference type="EMBL" id="ATB30066.1"/>
    </source>
</evidence>
<feature type="active site" description="Charge relay system" evidence="5">
    <location>
        <position position="152"/>
    </location>
</feature>
<keyword evidence="3 5" id="KW-0378">Hydrolase</keyword>
<evidence type="ECO:0000256" key="5">
    <source>
        <dbReference type="PROSITE-ProRule" id="PRU01240"/>
    </source>
</evidence>
<evidence type="ECO:0000256" key="1">
    <source>
        <dbReference type="ARBA" id="ARBA00011073"/>
    </source>
</evidence>
<dbReference type="FunFam" id="3.40.50.200:FF:000014">
    <property type="entry name" value="Proteinase K"/>
    <property type="match status" value="1"/>
</dbReference>
<evidence type="ECO:0000313" key="11">
    <source>
        <dbReference type="Proteomes" id="UP000217289"/>
    </source>
</evidence>
<feature type="domain" description="Inhibitor I9" evidence="9">
    <location>
        <begin position="71"/>
        <end position="108"/>
    </location>
</feature>
<dbReference type="PANTHER" id="PTHR43806">
    <property type="entry name" value="PEPTIDASE S8"/>
    <property type="match status" value="1"/>
</dbReference>
<dbReference type="InterPro" id="IPR022398">
    <property type="entry name" value="Peptidase_S8_His-AS"/>
</dbReference>
<dbReference type="InterPro" id="IPR050131">
    <property type="entry name" value="Peptidase_S8_subtilisin-like"/>
</dbReference>
<dbReference type="Gene3D" id="3.30.70.80">
    <property type="entry name" value="Peptidase S8 propeptide/proteinase inhibitor I9"/>
    <property type="match status" value="1"/>
</dbReference>
<dbReference type="PRINTS" id="PR00723">
    <property type="entry name" value="SUBTILISIN"/>
</dbReference>
<dbReference type="Gene3D" id="3.40.50.200">
    <property type="entry name" value="Peptidase S8/S53 domain"/>
    <property type="match status" value="1"/>
</dbReference>
<dbReference type="InterPro" id="IPR037045">
    <property type="entry name" value="S8pro/Inhibitor_I9_sf"/>
</dbReference>
<dbReference type="GO" id="GO:0004252">
    <property type="term" value="F:serine-type endopeptidase activity"/>
    <property type="evidence" value="ECO:0007669"/>
    <property type="project" value="UniProtKB-UniRule"/>
</dbReference>
<feature type="active site" description="Charge relay system" evidence="5">
    <location>
        <position position="185"/>
    </location>
</feature>
<comment type="similarity">
    <text evidence="1 5 6">Belongs to the peptidase S8 family.</text>
</comment>
<dbReference type="InterPro" id="IPR000209">
    <property type="entry name" value="Peptidase_S8/S53_dom"/>
</dbReference>
<accession>A0A250IGK6</accession>
<dbReference type="EMBL" id="CP022163">
    <property type="protein sequence ID" value="ATB30066.1"/>
    <property type="molecule type" value="Genomic_DNA"/>
</dbReference>
<dbReference type="InterPro" id="IPR010259">
    <property type="entry name" value="S8pro/Inhibitor_I9"/>
</dbReference>
<dbReference type="KEGG" id="mbd:MEBOL_003521"/>
<dbReference type="InterPro" id="IPR036852">
    <property type="entry name" value="Peptidase_S8/S53_dom_sf"/>
</dbReference>
<dbReference type="GO" id="GO:0006508">
    <property type="term" value="P:proteolysis"/>
    <property type="evidence" value="ECO:0007669"/>
    <property type="project" value="UniProtKB-KW"/>
</dbReference>
<dbReference type="SUPFAM" id="SSF52743">
    <property type="entry name" value="Subtilisin-like"/>
    <property type="match status" value="1"/>
</dbReference>
<keyword evidence="2 5" id="KW-0645">Protease</keyword>
<dbReference type="InterPro" id="IPR023828">
    <property type="entry name" value="Peptidase_S8_Ser-AS"/>
</dbReference>
<dbReference type="CDD" id="cd04077">
    <property type="entry name" value="Peptidases_S8_PCSK9_ProteinaseK_like"/>
    <property type="match status" value="1"/>
</dbReference>
<dbReference type="InterPro" id="IPR034193">
    <property type="entry name" value="PCSK9_ProteinaseK-like"/>
</dbReference>
<dbReference type="GO" id="GO:0005615">
    <property type="term" value="C:extracellular space"/>
    <property type="evidence" value="ECO:0007669"/>
    <property type="project" value="TreeGrafter"/>
</dbReference>
<dbReference type="InterPro" id="IPR015500">
    <property type="entry name" value="Peptidase_S8_subtilisin-rel"/>
</dbReference>
<dbReference type="PANTHER" id="PTHR43806:SF11">
    <property type="entry name" value="CEREVISIN-RELATED"/>
    <property type="match status" value="1"/>
</dbReference>
<dbReference type="Pfam" id="PF00082">
    <property type="entry name" value="Peptidase_S8"/>
    <property type="match status" value="1"/>
</dbReference>